<feature type="repeat" description="TPR" evidence="3">
    <location>
        <begin position="256"/>
        <end position="289"/>
    </location>
</feature>
<evidence type="ECO:0000256" key="4">
    <source>
        <dbReference type="SAM" id="Coils"/>
    </source>
</evidence>
<evidence type="ECO:0000256" key="1">
    <source>
        <dbReference type="ARBA" id="ARBA00022737"/>
    </source>
</evidence>
<keyword evidence="4" id="KW-0175">Coiled coil</keyword>
<dbReference type="Gene3D" id="1.25.40.10">
    <property type="entry name" value="Tetratricopeptide repeat domain"/>
    <property type="match status" value="2"/>
</dbReference>
<feature type="coiled-coil region" evidence="4">
    <location>
        <begin position="65"/>
        <end position="96"/>
    </location>
</feature>
<proteinExistence type="predicted"/>
<evidence type="ECO:0000256" key="3">
    <source>
        <dbReference type="PROSITE-ProRule" id="PRU00339"/>
    </source>
</evidence>
<dbReference type="Proteomes" id="UP000295404">
    <property type="component" value="Unassembled WGS sequence"/>
</dbReference>
<dbReference type="PROSITE" id="PS50293">
    <property type="entry name" value="TPR_REGION"/>
    <property type="match status" value="1"/>
</dbReference>
<name>A0A285EPL3_9EURY</name>
<reference evidence="6 8" key="3">
    <citation type="submission" date="2019-03" db="EMBL/GenBank/DDBJ databases">
        <title>Subsurface microbial communities from deep shales in Ohio and West Virginia, USA.</title>
        <authorList>
            <person name="Wrighton K."/>
        </authorList>
    </citation>
    <scope>NUCLEOTIDE SEQUENCE [LARGE SCALE GENOMIC DNA]</scope>
    <source>
        <strain evidence="6 8">WG1_MB</strain>
    </source>
</reference>
<evidence type="ECO:0000313" key="6">
    <source>
        <dbReference type="EMBL" id="TCL11263.1"/>
    </source>
</evidence>
<dbReference type="InterPro" id="IPR011990">
    <property type="entry name" value="TPR-like_helical_dom_sf"/>
</dbReference>
<accession>A0A285EPL3</accession>
<evidence type="ECO:0000313" key="8">
    <source>
        <dbReference type="Proteomes" id="UP000295404"/>
    </source>
</evidence>
<dbReference type="InterPro" id="IPR011716">
    <property type="entry name" value="TPR-3"/>
</dbReference>
<dbReference type="Pfam" id="PF13431">
    <property type="entry name" value="TPR_17"/>
    <property type="match status" value="1"/>
</dbReference>
<feature type="repeat" description="TPR" evidence="3">
    <location>
        <begin position="222"/>
        <end position="255"/>
    </location>
</feature>
<sequence length="306" mass="35409">MCLILQKIYDTEKAYSIAMSFLKKWYDKVSRKKQFTTLYRRGEEIYGNGYVLFEMGNYEEALEKYNEAAAIWGELENKLSELEDDMEDDLNTLRKKCQNVLYSRCFVLYRMGRHEEALEVIDSFLEEDPQDAGKWFGHGFVMQSIGQHQKAIESFSKCLDLDPAFSDAWYCKATLLYQNDEFTEALKCYDRAAQHSNVKDFAFPQYSFLNINPKPKLKKDAAGILYGKGNTLFKLERFEEAIEAFTEAIDIEPESPQIWQGLANTYLKIGNNDRADMAFAKLLELDPENSQAQDHIKPASPAEDKE</sequence>
<evidence type="ECO:0000256" key="2">
    <source>
        <dbReference type="ARBA" id="ARBA00022803"/>
    </source>
</evidence>
<dbReference type="AlphaFoldDB" id="A0A285EPL3"/>
<dbReference type="EMBL" id="SMMS01000001">
    <property type="protein sequence ID" value="TCL11263.1"/>
    <property type="molecule type" value="Genomic_DNA"/>
</dbReference>
<dbReference type="PANTHER" id="PTHR44943:SF4">
    <property type="entry name" value="TPR REPEAT-CONTAINING PROTEIN MJ0798"/>
    <property type="match status" value="1"/>
</dbReference>
<feature type="repeat" description="TPR" evidence="3">
    <location>
        <begin position="132"/>
        <end position="165"/>
    </location>
</feature>
<protein>
    <submittedName>
        <fullName evidence="6">Tetratricopeptide repeat protein</fullName>
    </submittedName>
    <submittedName>
        <fullName evidence="5">Tetratricopeptide repeat-containing protein</fullName>
    </submittedName>
</protein>
<dbReference type="EMBL" id="OBDR01000001">
    <property type="protein sequence ID" value="SNY00970.1"/>
    <property type="molecule type" value="Genomic_DNA"/>
</dbReference>
<reference evidence="5" key="1">
    <citation type="submission" date="2017-09" db="EMBL/GenBank/DDBJ databases">
        <authorList>
            <person name="Ehlers B."/>
            <person name="Leendertz F.H."/>
        </authorList>
    </citation>
    <scope>NUCLEOTIDE SEQUENCE [LARGE SCALE GENOMIC DNA]</scope>
    <source>
        <strain evidence="5">WG-1MB</strain>
    </source>
</reference>
<evidence type="ECO:0000313" key="7">
    <source>
        <dbReference type="Proteomes" id="UP000217726"/>
    </source>
</evidence>
<gene>
    <name evidence="6" type="ORF">C7960_0388</name>
    <name evidence="5" type="ORF">SAMN06295989_101353</name>
</gene>
<dbReference type="PANTHER" id="PTHR44943">
    <property type="entry name" value="CELLULOSE SYNTHASE OPERON PROTEIN C"/>
    <property type="match status" value="1"/>
</dbReference>
<keyword evidence="7" id="KW-1185">Reference proteome</keyword>
<keyword evidence="1" id="KW-0677">Repeat</keyword>
<dbReference type="InterPro" id="IPR019734">
    <property type="entry name" value="TPR_rpt"/>
</dbReference>
<dbReference type="InterPro" id="IPR051685">
    <property type="entry name" value="Ycf3/AcsC/BcsC/TPR_MFPF"/>
</dbReference>
<organism evidence="5 7">
    <name type="scientific">Methanohalophilus euhalobius</name>
    <dbReference type="NCBI Taxonomy" id="51203"/>
    <lineage>
        <taxon>Archaea</taxon>
        <taxon>Methanobacteriati</taxon>
        <taxon>Methanobacteriota</taxon>
        <taxon>Stenosarchaea group</taxon>
        <taxon>Methanomicrobia</taxon>
        <taxon>Methanosarcinales</taxon>
        <taxon>Methanosarcinaceae</taxon>
        <taxon>Methanohalophilus</taxon>
    </lineage>
</organism>
<dbReference type="SUPFAM" id="SSF48452">
    <property type="entry name" value="TPR-like"/>
    <property type="match status" value="1"/>
</dbReference>
<dbReference type="Pfam" id="PF07720">
    <property type="entry name" value="TPR_3"/>
    <property type="match status" value="1"/>
</dbReference>
<keyword evidence="2 3" id="KW-0802">TPR repeat</keyword>
<dbReference type="Pfam" id="PF14559">
    <property type="entry name" value="TPR_19"/>
    <property type="match status" value="1"/>
</dbReference>
<dbReference type="SMART" id="SM00028">
    <property type="entry name" value="TPR"/>
    <property type="match status" value="6"/>
</dbReference>
<dbReference type="PROSITE" id="PS50005">
    <property type="entry name" value="TPR"/>
    <property type="match status" value="3"/>
</dbReference>
<dbReference type="Proteomes" id="UP000217726">
    <property type="component" value="Unassembled WGS sequence"/>
</dbReference>
<reference evidence="7" key="2">
    <citation type="submission" date="2017-09" db="EMBL/GenBank/DDBJ databases">
        <authorList>
            <person name="Varghese N."/>
            <person name="Submissions S."/>
        </authorList>
    </citation>
    <scope>NUCLEOTIDE SEQUENCE [LARGE SCALE GENOMIC DNA]</scope>
    <source>
        <strain evidence="7">WG-1MB</strain>
    </source>
</reference>
<evidence type="ECO:0000313" key="5">
    <source>
        <dbReference type="EMBL" id="SNY00970.1"/>
    </source>
</evidence>